<reference evidence="2" key="1">
    <citation type="submission" date="2019-04" db="EMBL/GenBank/DDBJ databases">
        <authorList>
            <consortium name="Science for Life Laboratories"/>
        </authorList>
    </citation>
    <scope>NUCLEOTIDE SEQUENCE</scope>
    <source>
        <strain evidence="2">MBLW1</strain>
    </source>
</reference>
<accession>A0A6C2YHE0</accession>
<evidence type="ECO:0000313" key="2">
    <source>
        <dbReference type="EMBL" id="VIP00940.1"/>
    </source>
</evidence>
<dbReference type="SUPFAM" id="SSF53335">
    <property type="entry name" value="S-adenosyl-L-methionine-dependent methyltransferases"/>
    <property type="match status" value="1"/>
</dbReference>
<proteinExistence type="predicted"/>
<evidence type="ECO:0000259" key="1">
    <source>
        <dbReference type="Pfam" id="PF13649"/>
    </source>
</evidence>
<gene>
    <name evidence="2" type="ORF">GMBLW1_30200</name>
</gene>
<sequence>MVAILAQSCPELHSVPISSPKHSMSQNEPLVAFDQSHAASYDQRFAKLAGLRDALHLLTGAILADLPADARILCVGAGTGAEVIALAQKFPGWQFALVEPSAPMLEVCRRKAEDCGITARCEFHRGYLDSLPPSEPFHAATSLLVSQFILAPEARIAFFRGIAERLRSGGTLVSADLASDTSSDEYQRLLEIWIRLMRETGSPPEQLEKMRVVYGRDVAVLPVEQIRSMIAEGGFQSPILFLQTGLIHAWTAQRS</sequence>
<dbReference type="EMBL" id="LR586016">
    <property type="protein sequence ID" value="VIP00940.1"/>
    <property type="molecule type" value="Genomic_DNA"/>
</dbReference>
<dbReference type="InterPro" id="IPR029063">
    <property type="entry name" value="SAM-dependent_MTases_sf"/>
</dbReference>
<dbReference type="InterPro" id="IPR041698">
    <property type="entry name" value="Methyltransf_25"/>
</dbReference>
<feature type="domain" description="Methyltransferase" evidence="1">
    <location>
        <begin position="72"/>
        <end position="170"/>
    </location>
</feature>
<name>A0A6C2YHE0_9BACT</name>
<dbReference type="EMBL" id="LR593887">
    <property type="protein sequence ID" value="VTR97298.1"/>
    <property type="molecule type" value="Genomic_DNA"/>
</dbReference>
<dbReference type="CDD" id="cd02440">
    <property type="entry name" value="AdoMet_MTases"/>
    <property type="match status" value="1"/>
</dbReference>
<evidence type="ECO:0000313" key="3">
    <source>
        <dbReference type="Proteomes" id="UP000464378"/>
    </source>
</evidence>
<dbReference type="InParanoid" id="A0A6C2YHE0"/>
<organism evidence="2">
    <name type="scientific">Tuwongella immobilis</name>
    <dbReference type="NCBI Taxonomy" id="692036"/>
    <lineage>
        <taxon>Bacteria</taxon>
        <taxon>Pseudomonadati</taxon>
        <taxon>Planctomycetota</taxon>
        <taxon>Planctomycetia</taxon>
        <taxon>Gemmatales</taxon>
        <taxon>Gemmataceae</taxon>
        <taxon>Tuwongella</taxon>
    </lineage>
</organism>
<dbReference type="Proteomes" id="UP000464378">
    <property type="component" value="Chromosome"/>
</dbReference>
<dbReference type="KEGG" id="tim:GMBLW1_30200"/>
<dbReference type="Gene3D" id="3.40.50.150">
    <property type="entry name" value="Vaccinia Virus protein VP39"/>
    <property type="match status" value="1"/>
</dbReference>
<keyword evidence="3" id="KW-1185">Reference proteome</keyword>
<dbReference type="Pfam" id="PF13649">
    <property type="entry name" value="Methyltransf_25"/>
    <property type="match status" value="1"/>
</dbReference>
<protein>
    <recommendedName>
        <fullName evidence="1">Methyltransferase domain-containing protein</fullName>
    </recommendedName>
</protein>
<dbReference type="AlphaFoldDB" id="A0A6C2YHE0"/>